<comment type="caution">
    <text evidence="3">The sequence shown here is derived from an EMBL/GenBank/DDBJ whole genome shotgun (WGS) entry which is preliminary data.</text>
</comment>
<evidence type="ECO:0000256" key="2">
    <source>
        <dbReference type="SAM" id="SignalP"/>
    </source>
</evidence>
<feature type="compositionally biased region" description="Low complexity" evidence="1">
    <location>
        <begin position="224"/>
        <end position="254"/>
    </location>
</feature>
<accession>A0A1Z5JAD7</accession>
<dbReference type="InParanoid" id="A0A1Z5JAD7"/>
<reference evidence="3 4" key="1">
    <citation type="journal article" date="2015" name="Plant Cell">
        <title>Oil accumulation by the oleaginous diatom Fistulifera solaris as revealed by the genome and transcriptome.</title>
        <authorList>
            <person name="Tanaka T."/>
            <person name="Maeda Y."/>
            <person name="Veluchamy A."/>
            <person name="Tanaka M."/>
            <person name="Abida H."/>
            <person name="Marechal E."/>
            <person name="Bowler C."/>
            <person name="Muto M."/>
            <person name="Sunaga Y."/>
            <person name="Tanaka M."/>
            <person name="Yoshino T."/>
            <person name="Taniguchi T."/>
            <person name="Fukuda Y."/>
            <person name="Nemoto M."/>
            <person name="Matsumoto M."/>
            <person name="Wong P.S."/>
            <person name="Aburatani S."/>
            <person name="Fujibuchi W."/>
        </authorList>
    </citation>
    <scope>NUCLEOTIDE SEQUENCE [LARGE SCALE GENOMIC DNA]</scope>
    <source>
        <strain evidence="3 4">JPCC DA0580</strain>
    </source>
</reference>
<organism evidence="3 4">
    <name type="scientific">Fistulifera solaris</name>
    <name type="common">Oleaginous diatom</name>
    <dbReference type="NCBI Taxonomy" id="1519565"/>
    <lineage>
        <taxon>Eukaryota</taxon>
        <taxon>Sar</taxon>
        <taxon>Stramenopiles</taxon>
        <taxon>Ochrophyta</taxon>
        <taxon>Bacillariophyta</taxon>
        <taxon>Bacillariophyceae</taxon>
        <taxon>Bacillariophycidae</taxon>
        <taxon>Naviculales</taxon>
        <taxon>Naviculaceae</taxon>
        <taxon>Fistulifera</taxon>
    </lineage>
</organism>
<dbReference type="Proteomes" id="UP000198406">
    <property type="component" value="Unassembled WGS sequence"/>
</dbReference>
<gene>
    <name evidence="3" type="ORF">FisN_2Lh456</name>
</gene>
<sequence length="416" mass="44828">MKNIIISAVLVLLTSATSSLGEVLELIDEPCQNYEETSTALQEAKAAWVDPPCYDFSYTFTGFQVGEPVPQAVQVRDGVAENGNKTMDDFFQMIESLCVENCPAEGAARCEVEYALEGYPMNIFIDIDQYQPDNRRTYAIENFAFIDCDDQEKPTNVPVTENPSEEPQETAAPSSAVVPGDEPTAIPTQGAPVDETITSSPTQMGTVDETKTNSPTQMTPVDENATNSPTSEATTSSPTAAATTSSPTPINSTSEFESRSTVVLNGFRISLTPVQQNSLNDTMLANIITDYLRADLEKLDGFLDVRLVAMDEDVTGQAGRQAPPYESRMFFGEAFFDGEAPEESAVLEIQNAALTDNTRIQKALDDGGVDAVLVETEIYEKETVGTEAPVASGAGRLRYTHLLSFVAAAASLSVVV</sequence>
<feature type="region of interest" description="Disordered" evidence="1">
    <location>
        <begin position="149"/>
        <end position="256"/>
    </location>
</feature>
<keyword evidence="4" id="KW-1185">Reference proteome</keyword>
<keyword evidence="2" id="KW-0732">Signal</keyword>
<evidence type="ECO:0000313" key="3">
    <source>
        <dbReference type="EMBL" id="GAX10926.1"/>
    </source>
</evidence>
<proteinExistence type="predicted"/>
<evidence type="ECO:0000313" key="4">
    <source>
        <dbReference type="Proteomes" id="UP000198406"/>
    </source>
</evidence>
<dbReference type="EMBL" id="BDSP01000032">
    <property type="protein sequence ID" value="GAX10926.1"/>
    <property type="molecule type" value="Genomic_DNA"/>
</dbReference>
<evidence type="ECO:0000256" key="1">
    <source>
        <dbReference type="SAM" id="MobiDB-lite"/>
    </source>
</evidence>
<dbReference type="AlphaFoldDB" id="A0A1Z5JAD7"/>
<protein>
    <submittedName>
        <fullName evidence="3">Uncharacterized protein</fullName>
    </submittedName>
</protein>
<feature type="chain" id="PRO_5012961458" evidence="2">
    <location>
        <begin position="22"/>
        <end position="416"/>
    </location>
</feature>
<name>A0A1Z5JAD7_FISSO</name>
<feature type="compositionally biased region" description="Polar residues" evidence="1">
    <location>
        <begin position="196"/>
        <end position="205"/>
    </location>
</feature>
<dbReference type="Pfam" id="PF19671">
    <property type="entry name" value="DUF6174"/>
    <property type="match status" value="1"/>
</dbReference>
<dbReference type="InterPro" id="IPR046172">
    <property type="entry name" value="DUF6174"/>
</dbReference>
<feature type="signal peptide" evidence="2">
    <location>
        <begin position="1"/>
        <end position="21"/>
    </location>
</feature>